<evidence type="ECO:0000256" key="1">
    <source>
        <dbReference type="SAM" id="Phobius"/>
    </source>
</evidence>
<dbReference type="CDD" id="cd09917">
    <property type="entry name" value="F-box_SF"/>
    <property type="match status" value="1"/>
</dbReference>
<keyword evidence="1" id="KW-1133">Transmembrane helix</keyword>
<dbReference type="AlphaFoldDB" id="A0A6A5C3E5"/>
<organism evidence="3 4">
    <name type="scientific">Naegleria fowleri</name>
    <name type="common">Brain eating amoeba</name>
    <dbReference type="NCBI Taxonomy" id="5763"/>
    <lineage>
        <taxon>Eukaryota</taxon>
        <taxon>Discoba</taxon>
        <taxon>Heterolobosea</taxon>
        <taxon>Tetramitia</taxon>
        <taxon>Eutetramitia</taxon>
        <taxon>Vahlkampfiidae</taxon>
        <taxon>Naegleria</taxon>
    </lineage>
</organism>
<dbReference type="RefSeq" id="XP_044568600.1">
    <property type="nucleotide sequence ID" value="XM_044711587.1"/>
</dbReference>
<keyword evidence="1" id="KW-0812">Transmembrane</keyword>
<dbReference type="InterPro" id="IPR036047">
    <property type="entry name" value="F-box-like_dom_sf"/>
</dbReference>
<dbReference type="GeneID" id="68115020"/>
<dbReference type="OMA" id="YFVNGMS"/>
<proteinExistence type="predicted"/>
<keyword evidence="4" id="KW-1185">Reference proteome</keyword>
<comment type="caution">
    <text evidence="3">The sequence shown here is derived from an EMBL/GenBank/DDBJ whole genome shotgun (WGS) entry which is preliminary data.</text>
</comment>
<dbReference type="VEuPathDB" id="AmoebaDB:NF0018420"/>
<feature type="transmembrane region" description="Helical" evidence="1">
    <location>
        <begin position="320"/>
        <end position="340"/>
    </location>
</feature>
<feature type="transmembrane region" description="Helical" evidence="1">
    <location>
        <begin position="289"/>
        <end position="308"/>
    </location>
</feature>
<dbReference type="SUPFAM" id="SSF81383">
    <property type="entry name" value="F-box domain"/>
    <property type="match status" value="1"/>
</dbReference>
<protein>
    <recommendedName>
        <fullName evidence="2">F-box domain-containing protein</fullName>
    </recommendedName>
</protein>
<name>A0A6A5C3E5_NAEFO</name>
<dbReference type="OrthoDB" id="10333627at2759"/>
<dbReference type="Proteomes" id="UP000444721">
    <property type="component" value="Unassembled WGS sequence"/>
</dbReference>
<evidence type="ECO:0000259" key="2">
    <source>
        <dbReference type="PROSITE" id="PS50181"/>
    </source>
</evidence>
<accession>A0A6A5C3E5</accession>
<dbReference type="VEuPathDB" id="AmoebaDB:FDP41_007802"/>
<feature type="domain" description="F-box" evidence="2">
    <location>
        <begin position="8"/>
        <end position="58"/>
    </location>
</feature>
<dbReference type="EMBL" id="VFQX01000004">
    <property type="protein sequence ID" value="KAF0983887.1"/>
    <property type="molecule type" value="Genomic_DNA"/>
</dbReference>
<sequence length="378" mass="43155">MSQNRHEVNLLDKLPSEMKAHILSFLPIHDIANGAGRVDKSWFELVSPSLTDEIVSNMILSSRKNTNEILNDDYTVDVWKEMIQQFKDKVGPLLKQEEPIKPLTTYKKRNKSNSSIDQRNHDVKDDHDIAFQNFTKLSECKQLMLNWMIKSRKCRICGKGVQSLKELLTRKIVSTCNCPGYICRDSCFFNERIANESIKSCSKCGYKYVLKPSKKHNSVSTKIFKNYPVTSRLVLTTVSSLSIILFIYSIISGFGYILPLNDLSDVWIYLEDIWIFKHLFFWKYFVNGMSYICLIGYLLLVVASIVSMDFSSLSQGDEGAAEVLGIVLTVVAVVTIPYLFHKFSRKHVTKKAILGSPVDISNPYSRTENAQEEELNGD</sequence>
<evidence type="ECO:0000313" key="4">
    <source>
        <dbReference type="Proteomes" id="UP000444721"/>
    </source>
</evidence>
<dbReference type="VEuPathDB" id="AmoebaDB:NfTy_005740"/>
<keyword evidence="1" id="KW-0472">Membrane</keyword>
<gene>
    <name evidence="3" type="ORF">FDP41_007802</name>
</gene>
<reference evidence="3 4" key="1">
    <citation type="journal article" date="2019" name="Sci. Rep.">
        <title>Nanopore sequencing improves the draft genome of the human pathogenic amoeba Naegleria fowleri.</title>
        <authorList>
            <person name="Liechti N."/>
            <person name="Schurch N."/>
            <person name="Bruggmann R."/>
            <person name="Wittwer M."/>
        </authorList>
    </citation>
    <scope>NUCLEOTIDE SEQUENCE [LARGE SCALE GENOMIC DNA]</scope>
    <source>
        <strain evidence="3 4">ATCC 30894</strain>
    </source>
</reference>
<dbReference type="PROSITE" id="PS50181">
    <property type="entry name" value="FBOX"/>
    <property type="match status" value="1"/>
</dbReference>
<dbReference type="InterPro" id="IPR001810">
    <property type="entry name" value="F-box_dom"/>
</dbReference>
<feature type="transmembrane region" description="Helical" evidence="1">
    <location>
        <begin position="233"/>
        <end position="254"/>
    </location>
</feature>
<evidence type="ECO:0000313" key="3">
    <source>
        <dbReference type="EMBL" id="KAF0983887.1"/>
    </source>
</evidence>